<comment type="caution">
    <text evidence="8">The sequence shown here is derived from an EMBL/GenBank/DDBJ whole genome shotgun (WGS) entry which is preliminary data.</text>
</comment>
<feature type="transmembrane region" description="Helical" evidence="6">
    <location>
        <begin position="430"/>
        <end position="448"/>
    </location>
</feature>
<dbReference type="InterPro" id="IPR004797">
    <property type="entry name" value="Competence_ComEC/Rec2"/>
</dbReference>
<feature type="transmembrane region" description="Helical" evidence="6">
    <location>
        <begin position="345"/>
        <end position="363"/>
    </location>
</feature>
<dbReference type="EMBL" id="JACRTA010000003">
    <property type="protein sequence ID" value="MBC8568746.1"/>
    <property type="molecule type" value="Genomic_DNA"/>
</dbReference>
<keyword evidence="5 6" id="KW-0472">Membrane</keyword>
<feature type="transmembrane region" description="Helical" evidence="6">
    <location>
        <begin position="7"/>
        <end position="40"/>
    </location>
</feature>
<dbReference type="PANTHER" id="PTHR30619">
    <property type="entry name" value="DNA INTERNALIZATION/COMPETENCE PROTEIN COMEC/REC2"/>
    <property type="match status" value="1"/>
</dbReference>
<dbReference type="NCBIfam" id="TIGR00361">
    <property type="entry name" value="ComEC_Rec2"/>
    <property type="match status" value="1"/>
</dbReference>
<dbReference type="InterPro" id="IPR036866">
    <property type="entry name" value="RibonucZ/Hydroxyglut_hydro"/>
</dbReference>
<evidence type="ECO:0000259" key="7">
    <source>
        <dbReference type="SMART" id="SM00849"/>
    </source>
</evidence>
<feature type="transmembrane region" description="Helical" evidence="6">
    <location>
        <begin position="370"/>
        <end position="389"/>
    </location>
</feature>
<dbReference type="RefSeq" id="WP_187525442.1">
    <property type="nucleotide sequence ID" value="NZ_JACRTA010000003.1"/>
</dbReference>
<proteinExistence type="predicted"/>
<dbReference type="Proteomes" id="UP000610862">
    <property type="component" value="Unassembled WGS sequence"/>
</dbReference>
<feature type="transmembrane region" description="Helical" evidence="6">
    <location>
        <begin position="401"/>
        <end position="423"/>
    </location>
</feature>
<comment type="subcellular location">
    <subcellularLocation>
        <location evidence="1">Cell membrane</location>
        <topology evidence="1">Multi-pass membrane protein</topology>
    </subcellularLocation>
</comment>
<dbReference type="Pfam" id="PF03772">
    <property type="entry name" value="Competence"/>
    <property type="match status" value="1"/>
</dbReference>
<dbReference type="InterPro" id="IPR004477">
    <property type="entry name" value="ComEC_N"/>
</dbReference>
<dbReference type="GO" id="GO:0030420">
    <property type="term" value="P:establishment of competence for transformation"/>
    <property type="evidence" value="ECO:0007669"/>
    <property type="project" value="InterPro"/>
</dbReference>
<evidence type="ECO:0000256" key="1">
    <source>
        <dbReference type="ARBA" id="ARBA00004651"/>
    </source>
</evidence>
<evidence type="ECO:0000256" key="2">
    <source>
        <dbReference type="ARBA" id="ARBA00022475"/>
    </source>
</evidence>
<dbReference type="AlphaFoldDB" id="A0A926EAU7"/>
<reference evidence="8" key="1">
    <citation type="submission" date="2020-08" db="EMBL/GenBank/DDBJ databases">
        <title>Genome public.</title>
        <authorList>
            <person name="Liu C."/>
            <person name="Sun Q."/>
        </authorList>
    </citation>
    <scope>NUCLEOTIDE SEQUENCE</scope>
    <source>
        <strain evidence="8">NSJ-24</strain>
    </source>
</reference>
<accession>A0A926EAU7</accession>
<dbReference type="Pfam" id="PF13567">
    <property type="entry name" value="DUF4131"/>
    <property type="match status" value="1"/>
</dbReference>
<gene>
    <name evidence="8" type="ORF">H8692_08250</name>
</gene>
<evidence type="ECO:0000256" key="4">
    <source>
        <dbReference type="ARBA" id="ARBA00022989"/>
    </source>
</evidence>
<dbReference type="SMART" id="SM00849">
    <property type="entry name" value="Lactamase_B"/>
    <property type="match status" value="1"/>
</dbReference>
<dbReference type="Pfam" id="PF00753">
    <property type="entry name" value="Lactamase_B"/>
    <property type="match status" value="1"/>
</dbReference>
<dbReference type="GO" id="GO:0005886">
    <property type="term" value="C:plasma membrane"/>
    <property type="evidence" value="ECO:0007669"/>
    <property type="project" value="UniProtKB-SubCell"/>
</dbReference>
<feature type="transmembrane region" description="Helical" evidence="6">
    <location>
        <begin position="252"/>
        <end position="273"/>
    </location>
</feature>
<keyword evidence="2" id="KW-1003">Cell membrane</keyword>
<dbReference type="SUPFAM" id="SSF56281">
    <property type="entry name" value="Metallo-hydrolase/oxidoreductase"/>
    <property type="match status" value="1"/>
</dbReference>
<evidence type="ECO:0000256" key="5">
    <source>
        <dbReference type="ARBA" id="ARBA00023136"/>
    </source>
</evidence>
<keyword evidence="9" id="KW-1185">Reference proteome</keyword>
<name>A0A926EAU7_9FIRM</name>
<evidence type="ECO:0000256" key="6">
    <source>
        <dbReference type="SAM" id="Phobius"/>
    </source>
</evidence>
<dbReference type="CDD" id="cd07731">
    <property type="entry name" value="ComA-like_MBL-fold"/>
    <property type="match status" value="1"/>
</dbReference>
<protein>
    <submittedName>
        <fullName evidence="8">DNA internalization-related competence protein ComEC/Rec2</fullName>
    </submittedName>
</protein>
<dbReference type="Gene3D" id="3.60.15.10">
    <property type="entry name" value="Ribonuclease Z/Hydroxyacylglutathione hydrolase-like"/>
    <property type="match status" value="1"/>
</dbReference>
<dbReference type="InterPro" id="IPR052159">
    <property type="entry name" value="Competence_DNA_uptake"/>
</dbReference>
<sequence length="785" mass="86825">MVRRPLFYITFSFAVSIATSYYLGTVFSGIAALIIVASILSVKKCGVKVGSSVVLLSVSYLSGAAAFCFHNMSDDMMESQIGKQSEISGCVLQIHRNIRDDGSVKNSVKIRVSEINGRSAEKEQTVLIDYYGSERDEDRDVLAIPGDVISASGVMEIPSGRRNPGCFDYALYLRSVGVTYIFKAESVRVTEYKGARTLSGRMHMIKTLFLKRLESAAGKETAAMMGAVLLGEKEGMDQEILEEFQKNGTAHVLAVSGLHIGIMYGFISLIWRWRKGRFYFVIVIMFFLCYSAMSAFAPSVVRAVLMVGIHLLSKMMNKRYDMNSAAFSAALAMLVKNPMSLFNTGFQMSFLAVLTMALMISLVKKVYSGIFLSSIAVQLGLAPYTAYVFNYISLSAVFVNVPIIFLTGIIVPVGLCSVAVMNISNIVFEVSARLMSGLCSMLISLNHMTAVDGETVFLVISPDIRFLAVYYLSLALFLSEEGRLVIMRRRKKLIFVMIAAVILAAGILGQLSDRGFRDADMVFVDVGQGDCVHFRTKDGGNYLIDGGGSINYNIGKKILKPYLLKNGVKKLDGIFVTHLHADHYKGAAELCREGMADRLFLYEANSLDEDKILRETGLKKDAITYLYGGQNVSLSQEDAVEVLWPEKKSKKEYEADLKNKEDENLSSLVFKITVREAGVLMTGDIDEACQKKIEALWGSKLKCSVLKVPHHGSKYSYCDKFIKRAKPLYSVFQVGKNNFGHPDKGVVENYQGQGIIVYRNDNDGAIAFEFLPDGRAEVKTMIKGR</sequence>
<feature type="transmembrane region" description="Helical" evidence="6">
    <location>
        <begin position="52"/>
        <end position="69"/>
    </location>
</feature>
<feature type="transmembrane region" description="Helical" evidence="6">
    <location>
        <begin position="279"/>
        <end position="301"/>
    </location>
</feature>
<feature type="transmembrane region" description="Helical" evidence="6">
    <location>
        <begin position="468"/>
        <end position="486"/>
    </location>
</feature>
<keyword evidence="3 6" id="KW-0812">Transmembrane</keyword>
<dbReference type="InterPro" id="IPR001279">
    <property type="entry name" value="Metallo-B-lactamas"/>
</dbReference>
<feature type="transmembrane region" description="Helical" evidence="6">
    <location>
        <begin position="493"/>
        <end position="511"/>
    </location>
</feature>
<keyword evidence="4 6" id="KW-1133">Transmembrane helix</keyword>
<feature type="domain" description="Metallo-beta-lactamase" evidence="7">
    <location>
        <begin position="528"/>
        <end position="736"/>
    </location>
</feature>
<dbReference type="InterPro" id="IPR035681">
    <property type="entry name" value="ComA-like_MBL"/>
</dbReference>
<evidence type="ECO:0000256" key="3">
    <source>
        <dbReference type="ARBA" id="ARBA00022692"/>
    </source>
</evidence>
<organism evidence="8 9">
    <name type="scientific">Lentihominibacter hominis</name>
    <dbReference type="NCBI Taxonomy" id="2763645"/>
    <lineage>
        <taxon>Bacteria</taxon>
        <taxon>Bacillati</taxon>
        <taxon>Bacillota</taxon>
        <taxon>Clostridia</taxon>
        <taxon>Peptostreptococcales</taxon>
        <taxon>Anaerovoracaceae</taxon>
        <taxon>Lentihominibacter</taxon>
    </lineage>
</organism>
<dbReference type="NCBIfam" id="TIGR00360">
    <property type="entry name" value="ComEC_N-term"/>
    <property type="match status" value="1"/>
</dbReference>
<dbReference type="InterPro" id="IPR025405">
    <property type="entry name" value="DUF4131"/>
</dbReference>
<evidence type="ECO:0000313" key="9">
    <source>
        <dbReference type="Proteomes" id="UP000610862"/>
    </source>
</evidence>
<dbReference type="PANTHER" id="PTHR30619:SF1">
    <property type="entry name" value="RECOMBINATION PROTEIN 2"/>
    <property type="match status" value="1"/>
</dbReference>
<evidence type="ECO:0000313" key="8">
    <source>
        <dbReference type="EMBL" id="MBC8568746.1"/>
    </source>
</evidence>